<protein>
    <submittedName>
        <fullName evidence="3">Uncharacterized protein</fullName>
    </submittedName>
</protein>
<dbReference type="Proteomes" id="UP000663829">
    <property type="component" value="Unassembled WGS sequence"/>
</dbReference>
<comment type="caution">
    <text evidence="3">The sequence shown here is derived from an EMBL/GenBank/DDBJ whole genome shotgun (WGS) entry which is preliminary data.</text>
</comment>
<dbReference type="Proteomes" id="UP000682733">
    <property type="component" value="Unassembled WGS sequence"/>
</dbReference>
<evidence type="ECO:0000256" key="1">
    <source>
        <dbReference type="SAM" id="MobiDB-lite"/>
    </source>
</evidence>
<evidence type="ECO:0000313" key="2">
    <source>
        <dbReference type="EMBL" id="CAF0727381.1"/>
    </source>
</evidence>
<evidence type="ECO:0000313" key="5">
    <source>
        <dbReference type="EMBL" id="CAF3577562.1"/>
    </source>
</evidence>
<dbReference type="AlphaFoldDB" id="A0A813SCH4"/>
<evidence type="ECO:0000313" key="4">
    <source>
        <dbReference type="EMBL" id="CAF3501492.1"/>
    </source>
</evidence>
<feature type="compositionally biased region" description="Polar residues" evidence="1">
    <location>
        <begin position="589"/>
        <end position="603"/>
    </location>
</feature>
<feature type="compositionally biased region" description="Polar residues" evidence="1">
    <location>
        <begin position="553"/>
        <end position="564"/>
    </location>
</feature>
<evidence type="ECO:0000313" key="6">
    <source>
        <dbReference type="Proteomes" id="UP000663829"/>
    </source>
</evidence>
<dbReference type="EMBL" id="CAJOBC010000368">
    <property type="protein sequence ID" value="CAF3577562.1"/>
    <property type="molecule type" value="Genomic_DNA"/>
</dbReference>
<reference evidence="3" key="1">
    <citation type="submission" date="2021-02" db="EMBL/GenBank/DDBJ databases">
        <authorList>
            <person name="Nowell W R."/>
        </authorList>
    </citation>
    <scope>NUCLEOTIDE SEQUENCE</scope>
</reference>
<feature type="compositionally biased region" description="Polar residues" evidence="1">
    <location>
        <begin position="416"/>
        <end position="427"/>
    </location>
</feature>
<feature type="region of interest" description="Disordered" evidence="1">
    <location>
        <begin position="124"/>
        <end position="144"/>
    </location>
</feature>
<feature type="region of interest" description="Disordered" evidence="1">
    <location>
        <begin position="542"/>
        <end position="572"/>
    </location>
</feature>
<name>A0A813SCH4_9BILA</name>
<feature type="compositionally biased region" description="Acidic residues" evidence="1">
    <location>
        <begin position="458"/>
        <end position="475"/>
    </location>
</feature>
<gene>
    <name evidence="3" type="ORF">GPM918_LOCUS3110</name>
    <name evidence="2" type="ORF">OVA965_LOCUS538</name>
    <name evidence="5" type="ORF">SRO942_LOCUS3110</name>
    <name evidence="4" type="ORF">TMI583_LOCUS538</name>
</gene>
<feature type="compositionally biased region" description="Low complexity" evidence="1">
    <location>
        <begin position="611"/>
        <end position="624"/>
    </location>
</feature>
<organism evidence="3 6">
    <name type="scientific">Didymodactylos carnosus</name>
    <dbReference type="NCBI Taxonomy" id="1234261"/>
    <lineage>
        <taxon>Eukaryota</taxon>
        <taxon>Metazoa</taxon>
        <taxon>Spiralia</taxon>
        <taxon>Gnathifera</taxon>
        <taxon>Rotifera</taxon>
        <taxon>Eurotatoria</taxon>
        <taxon>Bdelloidea</taxon>
        <taxon>Philodinida</taxon>
        <taxon>Philodinidae</taxon>
        <taxon>Didymodactylos</taxon>
    </lineage>
</organism>
<dbReference type="EMBL" id="CAJOBA010000076">
    <property type="protein sequence ID" value="CAF3501492.1"/>
    <property type="molecule type" value="Genomic_DNA"/>
</dbReference>
<dbReference type="Proteomes" id="UP000681722">
    <property type="component" value="Unassembled WGS sequence"/>
</dbReference>
<dbReference type="EMBL" id="CAJNOK010000076">
    <property type="protein sequence ID" value="CAF0727381.1"/>
    <property type="molecule type" value="Genomic_DNA"/>
</dbReference>
<keyword evidence="6" id="KW-1185">Reference proteome</keyword>
<feature type="region of interest" description="Disordered" evidence="1">
    <location>
        <begin position="52"/>
        <end position="74"/>
    </location>
</feature>
<feature type="region of interest" description="Disordered" evidence="1">
    <location>
        <begin position="410"/>
        <end position="476"/>
    </location>
</feature>
<sequence>MSLDLPECTSVVVQNNVQAIQPSSEYFVIPTHSSPIIDSTIENIRILHDESFQSSSTSNSKGSSSNSKSSSSSAKMFHRIHQASDFNSPLMFSRCTSIDTLSSYGIQSINESYTSECSSVKPSGIISPSDLPASPGEESPTHGNTNATLMNHTANYTIIEKTILIQNCSREESFCSYADMDNPDEVKLFKCEDSEMHSRRPLNADVMDNDEEAREEYSIKESNNFFINNDNSTTQTPIQDNMRYIPTLLCARIDNPNGFDTSPYDNIVNDDSFRVYNTQCDDDFDDSTSLSNDLAMLLNKTDEQLFHLHPHHDLSIIKEESSMIDDKPNIEKNSNEEDENSIHDSIQILYNLIKKPHWTRISSSPPQLPDRTRALSPSEDEVDTDKYTLNEEDDYDYNLIELSSQMIQNDQKRSFSNDSVQSNLSTSHQRKKRCNKNESERTHLAASFKTDYKQGNENDPELEQDDEYCSDENDDYDVKKGQELIRAFIRDTLSKKSSNQNHSSESIQEPETICCPLNTPLTTSNSSSNASSTKSCSFLSASRQKTTYKEQENSNYYRSKSTPALTKPRWNRDTYRSKQDICKDHITQSEHSSSTNIIQVHQTRTSELRLRQAQQKQQRQQQRN</sequence>
<feature type="region of interest" description="Disordered" evidence="1">
    <location>
        <begin position="586"/>
        <end position="624"/>
    </location>
</feature>
<evidence type="ECO:0000313" key="3">
    <source>
        <dbReference type="EMBL" id="CAF0793180.1"/>
    </source>
</evidence>
<dbReference type="Proteomes" id="UP000677228">
    <property type="component" value="Unassembled WGS sequence"/>
</dbReference>
<feature type="region of interest" description="Disordered" evidence="1">
    <location>
        <begin position="359"/>
        <end position="390"/>
    </location>
</feature>
<feature type="compositionally biased region" description="Low complexity" evidence="1">
    <location>
        <begin position="54"/>
        <end position="73"/>
    </location>
</feature>
<dbReference type="OrthoDB" id="5918429at2759"/>
<accession>A0A813SCH4</accession>
<proteinExistence type="predicted"/>
<dbReference type="EMBL" id="CAJNOQ010000368">
    <property type="protein sequence ID" value="CAF0793180.1"/>
    <property type="molecule type" value="Genomic_DNA"/>
</dbReference>